<evidence type="ECO:0000313" key="2">
    <source>
        <dbReference type="EMBL" id="RKU44790.1"/>
    </source>
</evidence>
<comment type="caution">
    <text evidence="2">The sequence shown here is derived from an EMBL/GenBank/DDBJ whole genome shotgun (WGS) entry which is preliminary data.</text>
</comment>
<feature type="compositionally biased region" description="Basic and acidic residues" evidence="1">
    <location>
        <begin position="26"/>
        <end position="35"/>
    </location>
</feature>
<feature type="region of interest" description="Disordered" evidence="1">
    <location>
        <begin position="249"/>
        <end position="274"/>
    </location>
</feature>
<dbReference type="EMBL" id="QVQW01000027">
    <property type="protein sequence ID" value="RKU44790.1"/>
    <property type="molecule type" value="Genomic_DNA"/>
</dbReference>
<evidence type="ECO:0000256" key="1">
    <source>
        <dbReference type="SAM" id="MobiDB-lite"/>
    </source>
</evidence>
<feature type="compositionally biased region" description="Polar residues" evidence="1">
    <location>
        <begin position="521"/>
        <end position="530"/>
    </location>
</feature>
<dbReference type="OrthoDB" id="4716584at2759"/>
<sequence>MATTSNAEQQPRRRFAPVPIETTFEQFRKNADQDRPGPVAEPTPSPSPRSDSPPPRFPEGWAAPPTGLHDVQTKHAHPHKVPREKRRFAPQLVESSVRRSRRAGDEGPATRPTDRTDITPYTNHIYAPKARRRHGQSRADEERRAALARRESQDDEVAGPVFGWSAKDAQRVQKTVEEAALVVFPNYARRTGGAEHFYVHEGSSSEHDSDTIPSPIRGRSMFRTPGHPKAIRRNSSAEDVNWAFKEMQEHATRREKAQEQQRRPSHLGPRLERVASFGSPLERLSSYDLDNMSFDSPPNDAMGLTQSQRQSISGSPSWARRYSGPLDVIGEHTMSYIPPEPLPTIGEQQHYMPFLPSESDSSPPVRPIGESFMPYIPAAPPGKAADMGYAAPSQIPPDTSFGHTPAFSDFPSPSKERDPSLERLRNAHKVRKNPPPMLGADLEFRRCPSPKQTKMEPDHLWDLERGARAEEPNRDTTVHRPAMITTPLPPATPGDPFARAFSMSEIPEAMPEEPEAHRLHTSSAKQTLAPSQLVRKKEHERSGLRLLQGLDERLAKEKEAAELEERIAAEFDDHFVTQVYNYLSLGYPAMARSYDEELSKISQVPIEQLRKEDDAIMDHLWGIEPGETNDGVVVDGVSDTGKKQPARKAKVTGHIMLDSEEHDGVREEDRCPRWKALKKYIYEWARQHPDLDAISPLAWGMQERRGSWRN</sequence>
<dbReference type="AlphaFoldDB" id="A0A420YAM7"/>
<feature type="compositionally biased region" description="Basic residues" evidence="1">
    <location>
        <begin position="74"/>
        <end position="88"/>
    </location>
</feature>
<feature type="compositionally biased region" description="Basic and acidic residues" evidence="1">
    <location>
        <begin position="137"/>
        <end position="152"/>
    </location>
</feature>
<gene>
    <name evidence="2" type="ORF">DL546_007406</name>
</gene>
<feature type="compositionally biased region" description="Basic and acidic residues" evidence="1">
    <location>
        <begin position="201"/>
        <end position="210"/>
    </location>
</feature>
<dbReference type="STRING" id="177199.A0A420YAM7"/>
<feature type="compositionally biased region" description="Basic and acidic residues" evidence="1">
    <location>
        <begin position="249"/>
        <end position="262"/>
    </location>
</feature>
<name>A0A420YAM7_9PEZI</name>
<feature type="compositionally biased region" description="Pro residues" evidence="1">
    <location>
        <begin position="39"/>
        <end position="57"/>
    </location>
</feature>
<protein>
    <submittedName>
        <fullName evidence="2">Uncharacterized protein</fullName>
    </submittedName>
</protein>
<feature type="region of interest" description="Disordered" evidence="1">
    <location>
        <begin position="201"/>
        <end position="235"/>
    </location>
</feature>
<feature type="region of interest" description="Disordered" evidence="1">
    <location>
        <begin position="1"/>
        <end position="152"/>
    </location>
</feature>
<feature type="region of interest" description="Disordered" evidence="1">
    <location>
        <begin position="386"/>
        <end position="419"/>
    </location>
</feature>
<keyword evidence="3" id="KW-1185">Reference proteome</keyword>
<accession>A0A420YAM7</accession>
<organism evidence="2 3">
    <name type="scientific">Coniochaeta pulveracea</name>
    <dbReference type="NCBI Taxonomy" id="177199"/>
    <lineage>
        <taxon>Eukaryota</taxon>
        <taxon>Fungi</taxon>
        <taxon>Dikarya</taxon>
        <taxon>Ascomycota</taxon>
        <taxon>Pezizomycotina</taxon>
        <taxon>Sordariomycetes</taxon>
        <taxon>Sordariomycetidae</taxon>
        <taxon>Coniochaetales</taxon>
        <taxon>Coniochaetaceae</taxon>
        <taxon>Coniochaeta</taxon>
    </lineage>
</organism>
<reference evidence="2 3" key="1">
    <citation type="submission" date="2018-08" db="EMBL/GenBank/DDBJ databases">
        <title>Draft genome of the lignicolous fungus Coniochaeta pulveracea.</title>
        <authorList>
            <person name="Borstlap C.J."/>
            <person name="De Witt R.N."/>
            <person name="Botha A."/>
            <person name="Volschenk H."/>
        </authorList>
    </citation>
    <scope>NUCLEOTIDE SEQUENCE [LARGE SCALE GENOMIC DNA]</scope>
    <source>
        <strain evidence="2 3">CAB683</strain>
    </source>
</reference>
<dbReference type="Proteomes" id="UP000275385">
    <property type="component" value="Unassembled WGS sequence"/>
</dbReference>
<feature type="region of interest" description="Disordered" evidence="1">
    <location>
        <begin position="521"/>
        <end position="540"/>
    </location>
</feature>
<evidence type="ECO:0000313" key="3">
    <source>
        <dbReference type="Proteomes" id="UP000275385"/>
    </source>
</evidence>
<proteinExistence type="predicted"/>